<evidence type="ECO:0000313" key="1">
    <source>
        <dbReference type="EMBL" id="QDE39899.1"/>
    </source>
</evidence>
<reference evidence="1 2" key="1">
    <citation type="submission" date="2019-06" db="EMBL/GenBank/DDBJ databases">
        <title>A complete genome sequence for Luteibacter pinisoli MAH-14.</title>
        <authorList>
            <person name="Baltrus D.A."/>
        </authorList>
    </citation>
    <scope>NUCLEOTIDE SEQUENCE [LARGE SCALE GENOMIC DNA]</scope>
    <source>
        <strain evidence="1 2">MAH-14</strain>
    </source>
</reference>
<accession>A0A4Y5Z5Q3</accession>
<dbReference type="Proteomes" id="UP000316093">
    <property type="component" value="Chromosome"/>
</dbReference>
<keyword evidence="2" id="KW-1185">Reference proteome</keyword>
<organism evidence="1 2">
    <name type="scientific">Luteibacter pinisoli</name>
    <dbReference type="NCBI Taxonomy" id="2589080"/>
    <lineage>
        <taxon>Bacteria</taxon>
        <taxon>Pseudomonadati</taxon>
        <taxon>Pseudomonadota</taxon>
        <taxon>Gammaproteobacteria</taxon>
        <taxon>Lysobacterales</taxon>
        <taxon>Rhodanobacteraceae</taxon>
        <taxon>Luteibacter</taxon>
    </lineage>
</organism>
<evidence type="ECO:0008006" key="3">
    <source>
        <dbReference type="Google" id="ProtNLM"/>
    </source>
</evidence>
<dbReference type="KEGG" id="lpy:FIV34_12095"/>
<sequence length="79" mass="9071">MMDELQCARRANLRLLLNELRREGIACREARARMLGIPPEEFGRIVKGAPVSDRLARDVEWAMNRPRGWLDRVTPDAIA</sequence>
<dbReference type="AlphaFoldDB" id="A0A4Y5Z5Q3"/>
<evidence type="ECO:0000313" key="2">
    <source>
        <dbReference type="Proteomes" id="UP000316093"/>
    </source>
</evidence>
<dbReference type="EMBL" id="CP041046">
    <property type="protein sequence ID" value="QDE39899.1"/>
    <property type="molecule type" value="Genomic_DNA"/>
</dbReference>
<gene>
    <name evidence="1" type="ORF">FIV34_12095</name>
</gene>
<name>A0A4Y5Z5Q3_9GAMM</name>
<dbReference type="RefSeq" id="WP_139983082.1">
    <property type="nucleotide sequence ID" value="NZ_CP041046.1"/>
</dbReference>
<protein>
    <recommendedName>
        <fullName evidence="3">XRE family transcriptional regulator</fullName>
    </recommendedName>
</protein>
<proteinExistence type="predicted"/>
<dbReference type="OrthoDB" id="5963401at2"/>